<dbReference type="GeneID" id="105269213"/>
<feature type="domain" description="CWH43-like N-terminal" evidence="9">
    <location>
        <begin position="31"/>
        <end position="246"/>
    </location>
</feature>
<dbReference type="GO" id="GO:0005789">
    <property type="term" value="C:endoplasmic reticulum membrane"/>
    <property type="evidence" value="ECO:0007669"/>
    <property type="project" value="TreeGrafter"/>
</dbReference>
<keyword evidence="10" id="KW-1185">Reference proteome</keyword>
<evidence type="ECO:0000256" key="1">
    <source>
        <dbReference type="ARBA" id="ARBA00004653"/>
    </source>
</evidence>
<evidence type="ECO:0000256" key="7">
    <source>
        <dbReference type="ARBA" id="ARBA00023136"/>
    </source>
</evidence>
<evidence type="ECO:0000256" key="4">
    <source>
        <dbReference type="ARBA" id="ARBA00022692"/>
    </source>
</evidence>
<gene>
    <name evidence="11" type="primary">LOC105269213</name>
</gene>
<keyword evidence="3" id="KW-0337">GPI-anchor biosynthesis</keyword>
<feature type="transmembrane region" description="Helical" evidence="8">
    <location>
        <begin position="221"/>
        <end position="246"/>
    </location>
</feature>
<evidence type="ECO:0000313" key="11">
    <source>
        <dbReference type="RefSeq" id="XP_011307586.1"/>
    </source>
</evidence>
<evidence type="ECO:0000256" key="3">
    <source>
        <dbReference type="ARBA" id="ARBA00022502"/>
    </source>
</evidence>
<dbReference type="RefSeq" id="XP_011307586.1">
    <property type="nucleotide sequence ID" value="XM_011309284.1"/>
</dbReference>
<feature type="transmembrane region" description="Helical" evidence="8">
    <location>
        <begin position="119"/>
        <end position="140"/>
    </location>
</feature>
<dbReference type="GO" id="GO:0000139">
    <property type="term" value="C:Golgi membrane"/>
    <property type="evidence" value="ECO:0007669"/>
    <property type="project" value="UniProtKB-SubCell"/>
</dbReference>
<proteinExistence type="inferred from homology"/>
<dbReference type="OrthoDB" id="68581at2759"/>
<evidence type="ECO:0000256" key="5">
    <source>
        <dbReference type="ARBA" id="ARBA00022989"/>
    </source>
</evidence>
<dbReference type="Proteomes" id="UP000694866">
    <property type="component" value="Unplaced"/>
</dbReference>
<keyword evidence="6" id="KW-0333">Golgi apparatus</keyword>
<dbReference type="KEGG" id="fas:105269213"/>
<evidence type="ECO:0000256" key="8">
    <source>
        <dbReference type="SAM" id="Phobius"/>
    </source>
</evidence>
<evidence type="ECO:0000256" key="6">
    <source>
        <dbReference type="ARBA" id="ARBA00023034"/>
    </source>
</evidence>
<evidence type="ECO:0000259" key="9">
    <source>
        <dbReference type="Pfam" id="PF10277"/>
    </source>
</evidence>
<reference evidence="11" key="1">
    <citation type="submission" date="2025-08" db="UniProtKB">
        <authorList>
            <consortium name="RefSeq"/>
        </authorList>
    </citation>
    <scope>IDENTIFICATION</scope>
    <source>
        <strain evidence="11">USDA-PBARC FA_bdor</strain>
        <tissue evidence="11">Whole organism</tissue>
    </source>
</reference>
<keyword evidence="5 8" id="KW-1133">Transmembrane helix</keyword>
<sequence>MRNMRRESHYTPLIGEDYSQNYRIVISLPKFAWVTVSLPFFAFLFCIFWSVLYNFEHATFTHCQVYNVLPSISAAIGNYTPQKNIWKTAIAMQAVNRFIIFTLYYYYYKEIATKWAEGVSRAALFTYAVENISLVTLSFWTSSENYAFHKLSFITFLIISIVHMGLAIYIEKNCRSVSKDVHEQRSYVLKTRAMTANIFCIFMACYFFWRHNTYCEPLVYSMFAFFEYMVVLTNMAFHVTAAWDFAGRSLLLSMRGVRIV</sequence>
<dbReference type="Pfam" id="PF10277">
    <property type="entry name" value="Frag1"/>
    <property type="match status" value="1"/>
</dbReference>
<name>A0A9R1U3E4_9HYME</name>
<protein>
    <submittedName>
        <fullName evidence="11">Post-GPI attachment to proteins factor 2-like</fullName>
    </submittedName>
</protein>
<keyword evidence="7 8" id="KW-0472">Membrane</keyword>
<keyword evidence="4 8" id="KW-0812">Transmembrane</keyword>
<dbReference type="PANTHER" id="PTHR12892">
    <property type="entry name" value="FGF RECEPTOR ACTIVATING PROTEIN 1"/>
    <property type="match status" value="1"/>
</dbReference>
<evidence type="ECO:0000313" key="10">
    <source>
        <dbReference type="Proteomes" id="UP000694866"/>
    </source>
</evidence>
<feature type="transmembrane region" description="Helical" evidence="8">
    <location>
        <begin position="31"/>
        <end position="52"/>
    </location>
</feature>
<comment type="subcellular location">
    <subcellularLocation>
        <location evidence="1">Golgi apparatus membrane</location>
        <topology evidence="1">Multi-pass membrane protein</topology>
    </subcellularLocation>
</comment>
<dbReference type="AlphaFoldDB" id="A0A9R1U3E4"/>
<dbReference type="PANTHER" id="PTHR12892:SF11">
    <property type="entry name" value="POST-GPI ATTACHMENT TO PROTEINS FACTOR 2"/>
    <property type="match status" value="1"/>
</dbReference>
<accession>A0A9R1U3E4</accession>
<dbReference type="GO" id="GO:0006506">
    <property type="term" value="P:GPI anchor biosynthetic process"/>
    <property type="evidence" value="ECO:0007669"/>
    <property type="project" value="UniProtKB-KW"/>
</dbReference>
<dbReference type="InterPro" id="IPR039545">
    <property type="entry name" value="PGAP2"/>
</dbReference>
<feature type="transmembrane region" description="Helical" evidence="8">
    <location>
        <begin position="146"/>
        <end position="170"/>
    </location>
</feature>
<organism evidence="10 11">
    <name type="scientific">Fopius arisanus</name>
    <dbReference type="NCBI Taxonomy" id="64838"/>
    <lineage>
        <taxon>Eukaryota</taxon>
        <taxon>Metazoa</taxon>
        <taxon>Ecdysozoa</taxon>
        <taxon>Arthropoda</taxon>
        <taxon>Hexapoda</taxon>
        <taxon>Insecta</taxon>
        <taxon>Pterygota</taxon>
        <taxon>Neoptera</taxon>
        <taxon>Endopterygota</taxon>
        <taxon>Hymenoptera</taxon>
        <taxon>Apocrita</taxon>
        <taxon>Ichneumonoidea</taxon>
        <taxon>Braconidae</taxon>
        <taxon>Opiinae</taxon>
        <taxon>Fopius</taxon>
    </lineage>
</organism>
<feature type="transmembrane region" description="Helical" evidence="8">
    <location>
        <begin position="191"/>
        <end position="209"/>
    </location>
</feature>
<comment type="similarity">
    <text evidence="2">Belongs to the PGAP2 family.</text>
</comment>
<evidence type="ECO:0000256" key="2">
    <source>
        <dbReference type="ARBA" id="ARBA00007414"/>
    </source>
</evidence>
<feature type="transmembrane region" description="Helical" evidence="8">
    <location>
        <begin position="85"/>
        <end position="107"/>
    </location>
</feature>
<dbReference type="InterPro" id="IPR019402">
    <property type="entry name" value="CWH43_N"/>
</dbReference>